<dbReference type="AlphaFoldDB" id="A0A4Q2UK02"/>
<name>A0A4Q2UK02_9BACT</name>
<organism evidence="1 2">
    <name type="scientific">Spirosoma sordidisoli</name>
    <dbReference type="NCBI Taxonomy" id="2502893"/>
    <lineage>
        <taxon>Bacteria</taxon>
        <taxon>Pseudomonadati</taxon>
        <taxon>Bacteroidota</taxon>
        <taxon>Cytophagia</taxon>
        <taxon>Cytophagales</taxon>
        <taxon>Cytophagaceae</taxon>
        <taxon>Spirosoma</taxon>
    </lineage>
</organism>
<gene>
    <name evidence="1" type="ORF">EQG79_14685</name>
</gene>
<evidence type="ECO:0000313" key="2">
    <source>
        <dbReference type="Proteomes" id="UP000290407"/>
    </source>
</evidence>
<accession>A0A4Q2UK02</accession>
<protein>
    <submittedName>
        <fullName evidence="1">Uncharacterized protein</fullName>
    </submittedName>
</protein>
<proteinExistence type="predicted"/>
<comment type="caution">
    <text evidence="1">The sequence shown here is derived from an EMBL/GenBank/DDBJ whole genome shotgun (WGS) entry which is preliminary data.</text>
</comment>
<sequence length="130" mass="14338">MQLDFDNMASLLEPGKQEIILDHFRLGPEFKDRFNQLSDAFSLHVTRLLQQAHVSGDTEPLHESLLLKTLFGMADQYIKPESAREVACVAYMVSSLLAGTHAIISPYVAIIHLRASASQTTTFYGGTATA</sequence>
<dbReference type="Proteomes" id="UP000290407">
    <property type="component" value="Unassembled WGS sequence"/>
</dbReference>
<evidence type="ECO:0000313" key="1">
    <source>
        <dbReference type="EMBL" id="RYC69837.1"/>
    </source>
</evidence>
<dbReference type="EMBL" id="SBLB01000003">
    <property type="protein sequence ID" value="RYC69837.1"/>
    <property type="molecule type" value="Genomic_DNA"/>
</dbReference>
<dbReference type="RefSeq" id="WP_129602180.1">
    <property type="nucleotide sequence ID" value="NZ_SBLB01000003.1"/>
</dbReference>
<reference evidence="1 2" key="1">
    <citation type="submission" date="2019-01" db="EMBL/GenBank/DDBJ databases">
        <title>Spirosoma flava sp. nov., a propanil-degrading bacterium isolated from herbicide-contaminated soil.</title>
        <authorList>
            <person name="Zhang L."/>
            <person name="Jiang J.-D."/>
        </authorList>
    </citation>
    <scope>NUCLEOTIDE SEQUENCE [LARGE SCALE GENOMIC DNA]</scope>
    <source>
        <strain evidence="1 2">TY50</strain>
    </source>
</reference>
<keyword evidence="2" id="KW-1185">Reference proteome</keyword>